<dbReference type="GO" id="GO:0071039">
    <property type="term" value="P:nuclear polyadenylation-dependent CUT catabolic process"/>
    <property type="evidence" value="ECO:0007669"/>
    <property type="project" value="TreeGrafter"/>
</dbReference>
<dbReference type="GO" id="GO:0071051">
    <property type="term" value="P:poly(A)-dependent snoRNA 3'-end processing"/>
    <property type="evidence" value="ECO:0007669"/>
    <property type="project" value="TreeGrafter"/>
</dbReference>
<dbReference type="Gene3D" id="1.10.150.80">
    <property type="entry name" value="HRDC domain"/>
    <property type="match status" value="1"/>
</dbReference>
<name>A0A1R2CNC4_9CILI</name>
<dbReference type="GO" id="GO:0005730">
    <property type="term" value="C:nucleolus"/>
    <property type="evidence" value="ECO:0007669"/>
    <property type="project" value="TreeGrafter"/>
</dbReference>
<dbReference type="InterPro" id="IPR045092">
    <property type="entry name" value="Rrp6-like"/>
</dbReference>
<reference evidence="2 3" key="1">
    <citation type="submission" date="2016-11" db="EMBL/GenBank/DDBJ databases">
        <title>The macronuclear genome of Stentor coeruleus: a giant cell with tiny introns.</title>
        <authorList>
            <person name="Slabodnick M."/>
            <person name="Ruby J.G."/>
            <person name="Reiff S.B."/>
            <person name="Swart E.C."/>
            <person name="Gosai S."/>
            <person name="Prabakaran S."/>
            <person name="Witkowska E."/>
            <person name="Larue G.E."/>
            <person name="Fisher S."/>
            <person name="Freeman R.M."/>
            <person name="Gunawardena J."/>
            <person name="Chu W."/>
            <person name="Stover N.A."/>
            <person name="Gregory B.D."/>
            <person name="Nowacki M."/>
            <person name="Derisi J."/>
            <person name="Roy S.W."/>
            <person name="Marshall W.F."/>
            <person name="Sood P."/>
        </authorList>
    </citation>
    <scope>NUCLEOTIDE SEQUENCE [LARGE SCALE GENOMIC DNA]</scope>
    <source>
        <strain evidence="2">WM001</strain>
    </source>
</reference>
<dbReference type="PANTHER" id="PTHR12124">
    <property type="entry name" value="POLYMYOSITIS/SCLERODERMA AUTOANTIGEN-RELATED"/>
    <property type="match status" value="1"/>
</dbReference>
<dbReference type="SUPFAM" id="SSF53098">
    <property type="entry name" value="Ribonuclease H-like"/>
    <property type="match status" value="1"/>
</dbReference>
<comment type="caution">
    <text evidence="2">The sequence shown here is derived from an EMBL/GenBank/DDBJ whole genome shotgun (WGS) entry which is preliminary data.</text>
</comment>
<dbReference type="PANTHER" id="PTHR12124:SF47">
    <property type="entry name" value="EXOSOME COMPONENT 10"/>
    <property type="match status" value="1"/>
</dbReference>
<dbReference type="InterPro" id="IPR002562">
    <property type="entry name" value="3'-5'_exonuclease_dom"/>
</dbReference>
<dbReference type="GO" id="GO:0071037">
    <property type="term" value="P:nuclear polyadenylation-dependent snRNA catabolic process"/>
    <property type="evidence" value="ECO:0007669"/>
    <property type="project" value="TreeGrafter"/>
</dbReference>
<accession>A0A1R2CNC4</accession>
<dbReference type="GO" id="GO:0071036">
    <property type="term" value="P:nuclear polyadenylation-dependent snoRNA catabolic process"/>
    <property type="evidence" value="ECO:0007669"/>
    <property type="project" value="TreeGrafter"/>
</dbReference>
<dbReference type="Proteomes" id="UP000187209">
    <property type="component" value="Unassembled WGS sequence"/>
</dbReference>
<dbReference type="GO" id="GO:0071038">
    <property type="term" value="P:TRAMP-dependent tRNA surveillance pathway"/>
    <property type="evidence" value="ECO:0007669"/>
    <property type="project" value="TreeGrafter"/>
</dbReference>
<dbReference type="GO" id="GO:0003727">
    <property type="term" value="F:single-stranded RNA binding"/>
    <property type="evidence" value="ECO:0007669"/>
    <property type="project" value="TreeGrafter"/>
</dbReference>
<dbReference type="EMBL" id="MPUH01000101">
    <property type="protein sequence ID" value="OMJ90523.1"/>
    <property type="molecule type" value="Genomic_DNA"/>
</dbReference>
<dbReference type="InterPro" id="IPR012337">
    <property type="entry name" value="RNaseH-like_sf"/>
</dbReference>
<dbReference type="AlphaFoldDB" id="A0A1R2CNC4"/>
<keyword evidence="3" id="KW-1185">Reference proteome</keyword>
<dbReference type="InterPro" id="IPR044876">
    <property type="entry name" value="HRDC_dom_sf"/>
</dbReference>
<organism evidence="2 3">
    <name type="scientific">Stentor coeruleus</name>
    <dbReference type="NCBI Taxonomy" id="5963"/>
    <lineage>
        <taxon>Eukaryota</taxon>
        <taxon>Sar</taxon>
        <taxon>Alveolata</taxon>
        <taxon>Ciliophora</taxon>
        <taxon>Postciliodesmatophora</taxon>
        <taxon>Heterotrichea</taxon>
        <taxon>Heterotrichida</taxon>
        <taxon>Stentoridae</taxon>
        <taxon>Stentor</taxon>
    </lineage>
</organism>
<evidence type="ECO:0000259" key="1">
    <source>
        <dbReference type="SMART" id="SM00474"/>
    </source>
</evidence>
<dbReference type="GO" id="GO:0071035">
    <property type="term" value="P:nuclear polyadenylation-dependent rRNA catabolic process"/>
    <property type="evidence" value="ECO:0007669"/>
    <property type="project" value="TreeGrafter"/>
</dbReference>
<evidence type="ECO:0000313" key="3">
    <source>
        <dbReference type="Proteomes" id="UP000187209"/>
    </source>
</evidence>
<dbReference type="GO" id="GO:0000176">
    <property type="term" value="C:nuclear exosome (RNase complex)"/>
    <property type="evidence" value="ECO:0007669"/>
    <property type="project" value="TreeGrafter"/>
</dbReference>
<dbReference type="GO" id="GO:0000175">
    <property type="term" value="F:3'-5'-RNA exonuclease activity"/>
    <property type="evidence" value="ECO:0007669"/>
    <property type="project" value="InterPro"/>
</dbReference>
<dbReference type="InterPro" id="IPR036397">
    <property type="entry name" value="RNaseH_sf"/>
</dbReference>
<feature type="domain" description="3'-5' exonuclease" evidence="1">
    <location>
        <begin position="66"/>
        <end position="238"/>
    </location>
</feature>
<dbReference type="GO" id="GO:0071044">
    <property type="term" value="P:histone mRNA catabolic process"/>
    <property type="evidence" value="ECO:0007669"/>
    <property type="project" value="TreeGrafter"/>
</dbReference>
<protein>
    <recommendedName>
        <fullName evidence="1">3'-5' exonuclease domain-containing protein</fullName>
    </recommendedName>
</protein>
<proteinExistence type="predicted"/>
<dbReference type="GO" id="GO:0071040">
    <property type="term" value="P:nuclear polyadenylation-dependent antisense transcript catabolic process"/>
    <property type="evidence" value="ECO:0007669"/>
    <property type="project" value="TreeGrafter"/>
</dbReference>
<gene>
    <name evidence="2" type="ORF">SteCoe_7112</name>
</gene>
<dbReference type="Gene3D" id="3.30.420.10">
    <property type="entry name" value="Ribonuclease H-like superfamily/Ribonuclease H"/>
    <property type="match status" value="1"/>
</dbReference>
<dbReference type="OrthoDB" id="431948at2759"/>
<sequence length="666" mass="78385">MLAWFLIFLAILITFYVYRKSRKSKSIVYFPVLDSERKLCLEYINSLPTEYTIPTLPLVPLNPSTILYVQTPSQLQSILSFLESSSHIGVDIEEYRSNSYLGYICLLQLSTTNFTYLIDALSLRKEILTLKPIFMNKNITKIFHHAHNDTQWLQRDFGILCVNIFDTQLAAQSLGYKKLGLNYLWKKHCKYLMSSEYKKTMQVSRWDKRPLSQEQQNYAALDAHYMGYLMGVMGKLMSKENLEYVRRETNKICAKEFSNAVDYDKCLKVMKKNSGQAIDSQNTEIFFRIFKMRDELAQKLNYFPESVCSTTYMLFVANEKNPDVESFPKEFTNSILCKNHLNDIVQAIKTGLEIPLDISREPLGTNQQRIAKKQKRYKTFIEKYTIKKKVYDNCQIQAPDGEILCYADLKKTKWYVERQLAEIISENPQIIRLNFEPNGRGFSDVEADQMHYSKEKRNECVGCGNTTSYLRYHVVPVLYRQFFPENYKSHRSHDVVLLCSNCHQIANKHSDVFKKQIAKEYDVPLNFYSDIHKAKENIYGIRKLCISLLKNNERLPEDRKKFLENKVQIFMDENPQYNALFEGFSMNEMVNKFSKEEYCKELLKVYGEFNWKKDIGNAHGKKVVEKITDLKSFIRRWRVHFINTLQPRFLPDSWSVDHLLNSPKFK</sequence>
<dbReference type="Pfam" id="PF01612">
    <property type="entry name" value="DNA_pol_A_exo1"/>
    <property type="match status" value="1"/>
</dbReference>
<dbReference type="SMART" id="SM00474">
    <property type="entry name" value="35EXOc"/>
    <property type="match status" value="1"/>
</dbReference>
<evidence type="ECO:0000313" key="2">
    <source>
        <dbReference type="EMBL" id="OMJ90523.1"/>
    </source>
</evidence>
<dbReference type="GO" id="GO:0000467">
    <property type="term" value="P:exonucleolytic trimming to generate mature 3'-end of 5.8S rRNA from tricistronic rRNA transcript (SSU-rRNA, 5.8S rRNA, LSU-rRNA)"/>
    <property type="evidence" value="ECO:0007669"/>
    <property type="project" value="InterPro"/>
</dbReference>